<gene>
    <name evidence="3" type="ORF">MANAM107_04790</name>
</gene>
<evidence type="ECO:0000256" key="2">
    <source>
        <dbReference type="SAM" id="Phobius"/>
    </source>
</evidence>
<dbReference type="InterPro" id="IPR052196">
    <property type="entry name" value="Bact_Kbp"/>
</dbReference>
<dbReference type="CDD" id="cd00118">
    <property type="entry name" value="LysM"/>
    <property type="match status" value="1"/>
</dbReference>
<proteinExistence type="predicted"/>
<dbReference type="PANTHER" id="PTHR34700">
    <property type="entry name" value="POTASSIUM BINDING PROTEIN KBP"/>
    <property type="match status" value="1"/>
</dbReference>
<keyword evidence="2" id="KW-0472">Membrane</keyword>
<reference evidence="3 4" key="1">
    <citation type="submission" date="2021-08" db="EMBL/GenBank/DDBJ databases">
        <title>Whole genome sequence of novel Actinomyces species strain MAS-1.</title>
        <authorList>
            <person name="Saito M."/>
            <person name="Kuwahara N."/>
            <person name="Takizawa T."/>
            <person name="Gotouda H."/>
            <person name="Ochiai T."/>
        </authorList>
    </citation>
    <scope>NUCLEOTIDE SEQUENCE [LARGE SCALE GENOMIC DNA]</scope>
    <source>
        <strain evidence="3 4">MAS-1</strain>
    </source>
</reference>
<sequence length="350" mass="34478">MTGMIRHWDKSTAVAGLRRHGHDAPAGTWLHLLAVALASGALCAVLGLTAVRAAHALAQTPAAWWGMSQLGSAVVCLASGAGALGALWHMVSAAVAAALLPHGRQARTGASGARGAALALLDRWGAPMVRRIAAGALIVGLGSSPAMAAADPQAGDDLGWQPTASATQDPSADGGRSGPQEAPPGPPGLPSPQPQAPQPQSPQAPAPEPPAPEGQAPDSPGTAGPASPQQRAGATTPAPPVTPSPSDPQPPAPQGLEPGDSGTGSPADRAPDGSATGRHVVVRGESLWSITAGLLPRDAGNAGIARAWPVLYRANAQTIGPDPSLITPGTVLTIPADLPGLEPAAGAQPG</sequence>
<feature type="transmembrane region" description="Helical" evidence="2">
    <location>
        <begin position="28"/>
        <end position="50"/>
    </location>
</feature>
<feature type="region of interest" description="Disordered" evidence="1">
    <location>
        <begin position="146"/>
        <end position="279"/>
    </location>
</feature>
<dbReference type="Proteomes" id="UP000824496">
    <property type="component" value="Chromosome"/>
</dbReference>
<protein>
    <recommendedName>
        <fullName evidence="5">LysM domain-containing protein</fullName>
    </recommendedName>
</protein>
<evidence type="ECO:0000256" key="1">
    <source>
        <dbReference type="SAM" id="MobiDB-lite"/>
    </source>
</evidence>
<evidence type="ECO:0000313" key="3">
    <source>
        <dbReference type="EMBL" id="BDA63645.1"/>
    </source>
</evidence>
<dbReference type="PANTHER" id="PTHR34700:SF4">
    <property type="entry name" value="PHAGE-LIKE ELEMENT PBSX PROTEIN XKDP"/>
    <property type="match status" value="1"/>
</dbReference>
<feature type="compositionally biased region" description="Pro residues" evidence="1">
    <location>
        <begin position="181"/>
        <end position="212"/>
    </location>
</feature>
<dbReference type="Gene3D" id="3.10.350.10">
    <property type="entry name" value="LysM domain"/>
    <property type="match status" value="1"/>
</dbReference>
<dbReference type="EMBL" id="AP025017">
    <property type="protein sequence ID" value="BDA63645.1"/>
    <property type="molecule type" value="Genomic_DNA"/>
</dbReference>
<dbReference type="InterPro" id="IPR036779">
    <property type="entry name" value="LysM_dom_sf"/>
</dbReference>
<dbReference type="InterPro" id="IPR018392">
    <property type="entry name" value="LysM"/>
</dbReference>
<evidence type="ECO:0008006" key="5">
    <source>
        <dbReference type="Google" id="ProtNLM"/>
    </source>
</evidence>
<keyword evidence="2" id="KW-1133">Transmembrane helix</keyword>
<accession>A0ABN6K6K9</accession>
<keyword evidence="4" id="KW-1185">Reference proteome</keyword>
<feature type="transmembrane region" description="Helical" evidence="2">
    <location>
        <begin position="70"/>
        <end position="100"/>
    </location>
</feature>
<organism evidence="3 4">
    <name type="scientific">Actinomyces capricornis</name>
    <dbReference type="NCBI Taxonomy" id="2755559"/>
    <lineage>
        <taxon>Bacteria</taxon>
        <taxon>Bacillati</taxon>
        <taxon>Actinomycetota</taxon>
        <taxon>Actinomycetes</taxon>
        <taxon>Actinomycetales</taxon>
        <taxon>Actinomycetaceae</taxon>
        <taxon>Actinomyces</taxon>
    </lineage>
</organism>
<evidence type="ECO:0000313" key="4">
    <source>
        <dbReference type="Proteomes" id="UP000824496"/>
    </source>
</evidence>
<keyword evidence="2" id="KW-0812">Transmembrane</keyword>
<name>A0ABN6K6K9_9ACTO</name>
<feature type="compositionally biased region" description="Pro residues" evidence="1">
    <location>
        <begin position="237"/>
        <end position="253"/>
    </location>
</feature>